<evidence type="ECO:0000313" key="1">
    <source>
        <dbReference type="EMBL" id="GAA2014252.1"/>
    </source>
</evidence>
<dbReference type="Gene3D" id="3.10.129.10">
    <property type="entry name" value="Hotdog Thioesterase"/>
    <property type="match status" value="1"/>
</dbReference>
<dbReference type="PANTHER" id="PTHR31793">
    <property type="entry name" value="4-HYDROXYBENZOYL-COA THIOESTERASE FAMILY MEMBER"/>
    <property type="match status" value="1"/>
</dbReference>
<dbReference type="CDD" id="cd00586">
    <property type="entry name" value="4HBT"/>
    <property type="match status" value="1"/>
</dbReference>
<reference evidence="2" key="1">
    <citation type="journal article" date="2019" name="Int. J. Syst. Evol. Microbiol.">
        <title>The Global Catalogue of Microorganisms (GCM) 10K type strain sequencing project: providing services to taxonomists for standard genome sequencing and annotation.</title>
        <authorList>
            <consortium name="The Broad Institute Genomics Platform"/>
            <consortium name="The Broad Institute Genome Sequencing Center for Infectious Disease"/>
            <person name="Wu L."/>
            <person name="Ma J."/>
        </authorList>
    </citation>
    <scope>NUCLEOTIDE SEQUENCE [LARGE SCALE GENOMIC DNA]</scope>
    <source>
        <strain evidence="2">JCM 14546</strain>
    </source>
</reference>
<dbReference type="RefSeq" id="WP_344310619.1">
    <property type="nucleotide sequence ID" value="NZ_BAAANO010000034.1"/>
</dbReference>
<dbReference type="PANTHER" id="PTHR31793:SF24">
    <property type="entry name" value="LONG-CHAIN ACYL-COA THIOESTERASE FADM"/>
    <property type="match status" value="1"/>
</dbReference>
<sequence>MGATFSWKPQIRWSDQDILGHVNNARIVTLVEEARINWLVGMRGRDSIGAPKLVAHMDIDYKKSVEYGPELEIVVGISRVGNTSFTINSRGYQDGALCFEANNVMVTVDPEARRPAPISDADKEYLRTFLIESEAEAGATAGAGAGAEAVGTAPVPA</sequence>
<keyword evidence="2" id="KW-1185">Reference proteome</keyword>
<dbReference type="SUPFAM" id="SSF54637">
    <property type="entry name" value="Thioesterase/thiol ester dehydrase-isomerase"/>
    <property type="match status" value="1"/>
</dbReference>
<evidence type="ECO:0000313" key="2">
    <source>
        <dbReference type="Proteomes" id="UP001500755"/>
    </source>
</evidence>
<accession>A0ABP5F2N0</accession>
<dbReference type="Pfam" id="PF13279">
    <property type="entry name" value="4HBT_2"/>
    <property type="match status" value="1"/>
</dbReference>
<name>A0ABP5F2N0_9MICO</name>
<dbReference type="Proteomes" id="UP001500755">
    <property type="component" value="Unassembled WGS sequence"/>
</dbReference>
<dbReference type="EMBL" id="BAAANO010000034">
    <property type="protein sequence ID" value="GAA2014252.1"/>
    <property type="molecule type" value="Genomic_DNA"/>
</dbReference>
<dbReference type="InterPro" id="IPR029069">
    <property type="entry name" value="HotDog_dom_sf"/>
</dbReference>
<dbReference type="InterPro" id="IPR050563">
    <property type="entry name" value="4-hydroxybenzoyl-CoA_TE"/>
</dbReference>
<comment type="caution">
    <text evidence="1">The sequence shown here is derived from an EMBL/GenBank/DDBJ whole genome shotgun (WGS) entry which is preliminary data.</text>
</comment>
<protein>
    <recommendedName>
        <fullName evidence="3">Acyl-CoA thioesterase</fullName>
    </recommendedName>
</protein>
<organism evidence="1 2">
    <name type="scientific">Brevibacterium samyangense</name>
    <dbReference type="NCBI Taxonomy" id="366888"/>
    <lineage>
        <taxon>Bacteria</taxon>
        <taxon>Bacillati</taxon>
        <taxon>Actinomycetota</taxon>
        <taxon>Actinomycetes</taxon>
        <taxon>Micrococcales</taxon>
        <taxon>Brevibacteriaceae</taxon>
        <taxon>Brevibacterium</taxon>
    </lineage>
</organism>
<evidence type="ECO:0008006" key="3">
    <source>
        <dbReference type="Google" id="ProtNLM"/>
    </source>
</evidence>
<proteinExistence type="predicted"/>
<gene>
    <name evidence="1" type="ORF">GCM10009755_27460</name>
</gene>